<comment type="caution">
    <text evidence="2">The sequence shown here is derived from an EMBL/GenBank/DDBJ whole genome shotgun (WGS) entry which is preliminary data.</text>
</comment>
<proteinExistence type="predicted"/>
<sequence>MTLIALTLRRHRVALGSWWVLLVALSGVTVPSYRATYPTAAQRLVAADLARRNVAGTLLYGRLGGGGTSAELFAWEVGAIVTVLAAVAAVLLAVALTRAAEDDGTVEVIRSNGVSARAPLYAALAVLAMFATACGAGCAAVVGMHAGRVDGVTAAGAVTFGATVGLTFLVVAVLAVLLAQVVPAAGAARLLGLGAVGIAFAVRAVADVRHVDGLNRFSPLGLRAVARPFDGDRWGMLGAYLAVAFAVAGAAVFLHGRRDFRGGLLRQRDRRAAHLRIRSTVGLAGRLARGGIVAWTLAVAAVGTLFSAMGSGVLEQSRGGDVGGFLGAQLGADPVAGYFAYTATVLGVLVSAFAVLSVARTAAEELSGRTDHVLATGVRRWAPLAARVVVTAAGAAAVLLVAGLLSGFVAARVIDGADVAARAFGYVVGQWPAVLVAAGWTALLAGWRPRFTWLAWVPLVLSAGLALLGQLLGVPERVRDLGTFHHVPDLLGDHPHLGGQAVLLAVAAGTTLAGLVAVTRRDVTTG</sequence>
<dbReference type="GO" id="GO:0016020">
    <property type="term" value="C:membrane"/>
    <property type="evidence" value="ECO:0007669"/>
    <property type="project" value="InterPro"/>
</dbReference>
<evidence type="ECO:0000313" key="3">
    <source>
        <dbReference type="Proteomes" id="UP000619260"/>
    </source>
</evidence>
<dbReference type="GO" id="GO:0015232">
    <property type="term" value="F:heme transmembrane transporter activity"/>
    <property type="evidence" value="ECO:0007669"/>
    <property type="project" value="InterPro"/>
</dbReference>
<gene>
    <name evidence="2" type="ORF">Val02_49770</name>
</gene>
<feature type="transmembrane region" description="Helical" evidence="1">
    <location>
        <begin position="12"/>
        <end position="33"/>
    </location>
</feature>
<accession>A0A8J3YMQ2</accession>
<feature type="transmembrane region" description="Helical" evidence="1">
    <location>
        <begin position="72"/>
        <end position="97"/>
    </location>
</feature>
<organism evidence="2 3">
    <name type="scientific">Virgisporangium aliadipatigenens</name>
    <dbReference type="NCBI Taxonomy" id="741659"/>
    <lineage>
        <taxon>Bacteria</taxon>
        <taxon>Bacillati</taxon>
        <taxon>Actinomycetota</taxon>
        <taxon>Actinomycetes</taxon>
        <taxon>Micromonosporales</taxon>
        <taxon>Micromonosporaceae</taxon>
        <taxon>Virgisporangium</taxon>
    </lineage>
</organism>
<keyword evidence="1" id="KW-0812">Transmembrane</keyword>
<feature type="transmembrane region" description="Helical" evidence="1">
    <location>
        <begin position="118"/>
        <end position="142"/>
    </location>
</feature>
<keyword evidence="1" id="KW-0472">Membrane</keyword>
<feature type="transmembrane region" description="Helical" evidence="1">
    <location>
        <begin position="338"/>
        <end position="363"/>
    </location>
</feature>
<feature type="transmembrane region" description="Helical" evidence="1">
    <location>
        <begin position="186"/>
        <end position="206"/>
    </location>
</feature>
<name>A0A8J3YMQ2_9ACTN</name>
<feature type="transmembrane region" description="Helical" evidence="1">
    <location>
        <begin position="423"/>
        <end position="446"/>
    </location>
</feature>
<evidence type="ECO:0000313" key="2">
    <source>
        <dbReference type="EMBL" id="GIJ48091.1"/>
    </source>
</evidence>
<dbReference type="Proteomes" id="UP000619260">
    <property type="component" value="Unassembled WGS sequence"/>
</dbReference>
<keyword evidence="3" id="KW-1185">Reference proteome</keyword>
<dbReference type="GO" id="GO:0017004">
    <property type="term" value="P:cytochrome complex assembly"/>
    <property type="evidence" value="ECO:0007669"/>
    <property type="project" value="InterPro"/>
</dbReference>
<keyword evidence="1" id="KW-1133">Transmembrane helix</keyword>
<dbReference type="EMBL" id="BOPF01000019">
    <property type="protein sequence ID" value="GIJ48091.1"/>
    <property type="molecule type" value="Genomic_DNA"/>
</dbReference>
<feature type="transmembrane region" description="Helical" evidence="1">
    <location>
        <begin position="154"/>
        <end position="179"/>
    </location>
</feature>
<feature type="transmembrane region" description="Helical" evidence="1">
    <location>
        <begin position="497"/>
        <end position="518"/>
    </location>
</feature>
<protein>
    <submittedName>
        <fullName evidence="2">ABC transporter permease</fullName>
    </submittedName>
</protein>
<feature type="transmembrane region" description="Helical" evidence="1">
    <location>
        <begin position="453"/>
        <end position="472"/>
    </location>
</feature>
<dbReference type="AlphaFoldDB" id="A0A8J3YMQ2"/>
<dbReference type="InterPro" id="IPR003568">
    <property type="entry name" value="Cyt_c_biogenesis_CcmF"/>
</dbReference>
<reference evidence="2" key="1">
    <citation type="submission" date="2021-01" db="EMBL/GenBank/DDBJ databases">
        <title>Whole genome shotgun sequence of Virgisporangium aliadipatigenens NBRC 105644.</title>
        <authorList>
            <person name="Komaki H."/>
            <person name="Tamura T."/>
        </authorList>
    </citation>
    <scope>NUCLEOTIDE SEQUENCE</scope>
    <source>
        <strain evidence="2">NBRC 105644</strain>
    </source>
</reference>
<feature type="transmembrane region" description="Helical" evidence="1">
    <location>
        <begin position="237"/>
        <end position="256"/>
    </location>
</feature>
<feature type="transmembrane region" description="Helical" evidence="1">
    <location>
        <begin position="292"/>
        <end position="314"/>
    </location>
</feature>
<dbReference type="RefSeq" id="WP_203901592.1">
    <property type="nucleotide sequence ID" value="NZ_BOPF01000019.1"/>
</dbReference>
<evidence type="ECO:0000256" key="1">
    <source>
        <dbReference type="SAM" id="Phobius"/>
    </source>
</evidence>
<dbReference type="PRINTS" id="PR01411">
    <property type="entry name" value="CCMFBIOGNSIS"/>
</dbReference>
<feature type="transmembrane region" description="Helical" evidence="1">
    <location>
        <begin position="384"/>
        <end position="411"/>
    </location>
</feature>